<protein>
    <submittedName>
        <fullName evidence="3">Ig-like domain-containing protein</fullName>
    </submittedName>
</protein>
<evidence type="ECO:0000313" key="4">
    <source>
        <dbReference type="Proteomes" id="UP000886749"/>
    </source>
</evidence>
<dbReference type="Gene3D" id="2.60.40.1080">
    <property type="match status" value="1"/>
</dbReference>
<proteinExistence type="predicted"/>
<dbReference type="SUPFAM" id="SSF49373">
    <property type="entry name" value="Invasin/intimin cell-adhesion fragments"/>
    <property type="match status" value="1"/>
</dbReference>
<accession>A0A9D1AIG8</accession>
<sequence length="180" mass="18564">MNRQKKLLCIAVVSLLVLFMVGAVWFVSWQQSQPQPPASSSSSASRAVSRTASSQLEAGSQTSSVPAVSSQISQPAVSDSVASSSEVTVQEILLTTYQLELEVGESQMPIVTMFPENASNKGEIWSTSNPSVANVTGLGLISGISPGSCTITVTSASNPSVSASVAVTVRSTSASIQPVD</sequence>
<dbReference type="Proteomes" id="UP000886749">
    <property type="component" value="Unassembled WGS sequence"/>
</dbReference>
<dbReference type="InterPro" id="IPR008964">
    <property type="entry name" value="Invasin/intimin_cell_adhesion"/>
</dbReference>
<dbReference type="EMBL" id="DVGY01000021">
    <property type="protein sequence ID" value="HIR40371.1"/>
    <property type="molecule type" value="Genomic_DNA"/>
</dbReference>
<feature type="region of interest" description="Disordered" evidence="1">
    <location>
        <begin position="36"/>
        <end position="62"/>
    </location>
</feature>
<reference evidence="3" key="2">
    <citation type="journal article" date="2021" name="PeerJ">
        <title>Extensive microbial diversity within the chicken gut microbiome revealed by metagenomics and culture.</title>
        <authorList>
            <person name="Gilroy R."/>
            <person name="Ravi A."/>
            <person name="Getino M."/>
            <person name="Pursley I."/>
            <person name="Horton D.L."/>
            <person name="Alikhan N.F."/>
            <person name="Baker D."/>
            <person name="Gharbi K."/>
            <person name="Hall N."/>
            <person name="Watson M."/>
            <person name="Adriaenssens E.M."/>
            <person name="Foster-Nyarko E."/>
            <person name="Jarju S."/>
            <person name="Secka A."/>
            <person name="Antonio M."/>
            <person name="Oren A."/>
            <person name="Chaudhuri R.R."/>
            <person name="La Ragione R."/>
            <person name="Hildebrand F."/>
            <person name="Pallen M.J."/>
        </authorList>
    </citation>
    <scope>NUCLEOTIDE SEQUENCE</scope>
    <source>
        <strain evidence="3">CHK184-25365</strain>
    </source>
</reference>
<feature type="domain" description="BIG2" evidence="2">
    <location>
        <begin position="88"/>
        <end position="165"/>
    </location>
</feature>
<dbReference type="SMART" id="SM00635">
    <property type="entry name" value="BID_2"/>
    <property type="match status" value="1"/>
</dbReference>
<comment type="caution">
    <text evidence="3">The sequence shown here is derived from an EMBL/GenBank/DDBJ whole genome shotgun (WGS) entry which is preliminary data.</text>
</comment>
<organism evidence="3 4">
    <name type="scientific">Candidatus Egerieicola pullicola</name>
    <dbReference type="NCBI Taxonomy" id="2840775"/>
    <lineage>
        <taxon>Bacteria</taxon>
        <taxon>Bacillati</taxon>
        <taxon>Bacillota</taxon>
        <taxon>Clostridia</taxon>
        <taxon>Eubacteriales</taxon>
        <taxon>Oscillospiraceae</taxon>
        <taxon>Oscillospiraceae incertae sedis</taxon>
        <taxon>Candidatus Egerieicola</taxon>
    </lineage>
</organism>
<dbReference type="InterPro" id="IPR003343">
    <property type="entry name" value="Big_2"/>
</dbReference>
<reference evidence="3" key="1">
    <citation type="submission" date="2020-10" db="EMBL/GenBank/DDBJ databases">
        <authorList>
            <person name="Gilroy R."/>
        </authorList>
    </citation>
    <scope>NUCLEOTIDE SEQUENCE</scope>
    <source>
        <strain evidence="3">CHK184-25365</strain>
    </source>
</reference>
<evidence type="ECO:0000259" key="2">
    <source>
        <dbReference type="SMART" id="SM00635"/>
    </source>
</evidence>
<dbReference type="Pfam" id="PF02368">
    <property type="entry name" value="Big_2"/>
    <property type="match status" value="1"/>
</dbReference>
<name>A0A9D1AIG8_9FIRM</name>
<gene>
    <name evidence="3" type="ORF">IAB36_00875</name>
</gene>
<dbReference type="AlphaFoldDB" id="A0A9D1AIG8"/>
<feature type="compositionally biased region" description="Low complexity" evidence="1">
    <location>
        <begin position="36"/>
        <end position="55"/>
    </location>
</feature>
<evidence type="ECO:0000256" key="1">
    <source>
        <dbReference type="SAM" id="MobiDB-lite"/>
    </source>
</evidence>
<evidence type="ECO:0000313" key="3">
    <source>
        <dbReference type="EMBL" id="HIR40371.1"/>
    </source>
</evidence>